<dbReference type="Gene3D" id="3.40.1350.10">
    <property type="match status" value="1"/>
</dbReference>
<dbReference type="NCBIfam" id="NF040854">
    <property type="entry name" value="Hol_resolv_Hjc"/>
    <property type="match status" value="1"/>
</dbReference>
<dbReference type="PATRIC" id="fig|1432656.3.peg.1326"/>
<dbReference type="GO" id="GO:0006310">
    <property type="term" value="P:DNA recombination"/>
    <property type="evidence" value="ECO:0007669"/>
    <property type="project" value="UniProtKB-UniRule"/>
</dbReference>
<dbReference type="Proteomes" id="UP000062043">
    <property type="component" value="Chromosome"/>
</dbReference>
<dbReference type="PANTHER" id="PTHR39651">
    <property type="entry name" value="HOLLIDAY JUNCTION RESOLVASE HJC"/>
    <property type="match status" value="1"/>
</dbReference>
<dbReference type="InterPro" id="IPR011335">
    <property type="entry name" value="Restrct_endonuc-II-like"/>
</dbReference>
<evidence type="ECO:0000256" key="3">
    <source>
        <dbReference type="ARBA" id="ARBA00022759"/>
    </source>
</evidence>
<comment type="cofactor">
    <cofactor evidence="11">
        <name>Mg(2+)</name>
        <dbReference type="ChEBI" id="CHEBI:18420"/>
    </cofactor>
    <text evidence="11">Binds 1 Mg(2+) ion per subunit.</text>
</comment>
<dbReference type="GeneID" id="27135370"/>
<dbReference type="GO" id="GO:0003677">
    <property type="term" value="F:DNA binding"/>
    <property type="evidence" value="ECO:0007669"/>
    <property type="project" value="UniProtKB-KW"/>
</dbReference>
<feature type="site" description="Transition state stabilizer" evidence="11">
    <location>
        <position position="49"/>
    </location>
</feature>
<accession>A0A0X1KKU2</accession>
<comment type="function">
    <text evidence="11">A structure-specific endonuclease that resolves Holliday junction (HJ) intermediates during genetic recombination. Cleaves 4-way DNA junctions introducing paired nicks in opposing strands, leaving a 5'-terminal phosphate and a 3'-terminal hydroxyl group that are subsequently ligated to produce recombinant products.</text>
</comment>
<evidence type="ECO:0000256" key="5">
    <source>
        <dbReference type="ARBA" id="ARBA00022801"/>
    </source>
</evidence>
<dbReference type="GO" id="GO:0008821">
    <property type="term" value="F:crossover junction DNA endonuclease activity"/>
    <property type="evidence" value="ECO:0007669"/>
    <property type="project" value="UniProtKB-UniRule"/>
</dbReference>
<evidence type="ECO:0000256" key="8">
    <source>
        <dbReference type="ARBA" id="ARBA00023172"/>
    </source>
</evidence>
<feature type="binding site" evidence="11">
    <location>
        <position position="47"/>
    </location>
    <ligand>
        <name>Mg(2+)</name>
        <dbReference type="ChEBI" id="CHEBI:18420"/>
    </ligand>
</feature>
<dbReference type="CDD" id="cd00523">
    <property type="entry name" value="Holliday_junction_resolvase"/>
    <property type="match status" value="1"/>
</dbReference>
<dbReference type="Pfam" id="PF01870">
    <property type="entry name" value="Hjc"/>
    <property type="match status" value="1"/>
</dbReference>
<keyword evidence="7 11" id="KW-0238">DNA-binding</keyword>
<evidence type="ECO:0000256" key="7">
    <source>
        <dbReference type="ARBA" id="ARBA00023125"/>
    </source>
</evidence>
<protein>
    <recommendedName>
        <fullName evidence="11">Crossover junction endodeoxyribonuclease Hjc</fullName>
        <shortName evidence="11">Hjc</shortName>
        <ecNumber evidence="11">3.1.21.10</ecNumber>
    </recommendedName>
    <alternativeName>
        <fullName evidence="11">Holliday junction resolvase Hjc</fullName>
    </alternativeName>
</protein>
<comment type="catalytic activity">
    <reaction evidence="10 11">
        <text>Endonucleolytic cleavage at a junction such as a reciprocal single-stranded crossover between two homologous DNA duplexes (Holliday junction).</text>
        <dbReference type="EC" id="3.1.21.10"/>
    </reaction>
</comment>
<dbReference type="GO" id="GO:0000287">
    <property type="term" value="F:magnesium ion binding"/>
    <property type="evidence" value="ECO:0007669"/>
    <property type="project" value="UniProtKB-UniRule"/>
</dbReference>
<dbReference type="PIRSF" id="PIRSF004985">
    <property type="entry name" value="Hlld_jn_rslvs_ar"/>
    <property type="match status" value="1"/>
</dbReference>
<dbReference type="InterPro" id="IPR014428">
    <property type="entry name" value="Hjc_arc"/>
</dbReference>
<keyword evidence="6 11" id="KW-0460">Magnesium</keyword>
<dbReference type="HAMAP" id="MF_01490">
    <property type="entry name" value="HJ_Resolv_Hjc"/>
    <property type="match status" value="1"/>
</dbReference>
<keyword evidence="5 11" id="KW-0378">Hydrolase</keyword>
<evidence type="ECO:0000256" key="1">
    <source>
        <dbReference type="ARBA" id="ARBA00022722"/>
    </source>
</evidence>
<dbReference type="AlphaFoldDB" id="A0A0X1KKU2"/>
<dbReference type="SUPFAM" id="SSF52980">
    <property type="entry name" value="Restriction endonuclease-like"/>
    <property type="match status" value="1"/>
</dbReference>
<evidence type="ECO:0000256" key="4">
    <source>
        <dbReference type="ARBA" id="ARBA00022763"/>
    </source>
</evidence>
<dbReference type="PANTHER" id="PTHR39651:SF1">
    <property type="entry name" value="HOLLIDAY JUNCTION RESOLVASE HJC"/>
    <property type="match status" value="1"/>
</dbReference>
<keyword evidence="4 11" id="KW-0227">DNA damage</keyword>
<organism evidence="12 13">
    <name type="scientific">Thermococcus guaymasensis DSM 11113</name>
    <dbReference type="NCBI Taxonomy" id="1432656"/>
    <lineage>
        <taxon>Archaea</taxon>
        <taxon>Methanobacteriati</taxon>
        <taxon>Methanobacteriota</taxon>
        <taxon>Thermococci</taxon>
        <taxon>Thermococcales</taxon>
        <taxon>Thermococcaceae</taxon>
        <taxon>Thermococcus</taxon>
    </lineage>
</organism>
<reference evidence="12 13" key="1">
    <citation type="submission" date="2014-01" db="EMBL/GenBank/DDBJ databases">
        <title>Genome sequencing of Thermococcus guaymasensis.</title>
        <authorList>
            <person name="Zhang X."/>
            <person name="Alvare G."/>
            <person name="Fristensky B."/>
            <person name="Chen L."/>
            <person name="Suen T."/>
            <person name="Chen Q."/>
            <person name="Ma K."/>
        </authorList>
    </citation>
    <scope>NUCLEOTIDE SEQUENCE [LARGE SCALE GENOMIC DNA]</scope>
    <source>
        <strain evidence="12 13">DSM 11113</strain>
    </source>
</reference>
<dbReference type="KEGG" id="tgy:X802_06825"/>
<dbReference type="STRING" id="1432656.X802_06825"/>
<dbReference type="InterPro" id="IPR002732">
    <property type="entry name" value="Hjc"/>
</dbReference>
<evidence type="ECO:0000256" key="6">
    <source>
        <dbReference type="ARBA" id="ARBA00022842"/>
    </source>
</evidence>
<dbReference type="OrthoDB" id="34330at2157"/>
<dbReference type="InterPro" id="IPR011856">
    <property type="entry name" value="tRNA_endonuc-like_dom_sf"/>
</dbReference>
<sequence>MRYRRGASAERELIHKLEELGFAVVRSAGSKKVDVIAGNGRLYLCIEVKSTKGDRVYLSDEDIEKLRSFSQKFGGKPYVAIKFIGREWRFFPAEEVVKKRTGKNYRLDYSDSGMSLEEVVGKQKSLIDVINGVVENEG</sequence>
<evidence type="ECO:0000313" key="13">
    <source>
        <dbReference type="Proteomes" id="UP000062043"/>
    </source>
</evidence>
<dbReference type="EMBL" id="CP007140">
    <property type="protein sequence ID" value="AJC71901.1"/>
    <property type="molecule type" value="Genomic_DNA"/>
</dbReference>
<keyword evidence="13" id="KW-1185">Reference proteome</keyword>
<keyword evidence="9 11" id="KW-0234">DNA repair</keyword>
<keyword evidence="3 11" id="KW-0255">Endonuclease</keyword>
<comment type="subunit">
    <text evidence="11">Homodimer.</text>
</comment>
<evidence type="ECO:0000256" key="2">
    <source>
        <dbReference type="ARBA" id="ARBA00022723"/>
    </source>
</evidence>
<comment type="similarity">
    <text evidence="11">Belongs to the Holliday junction resolvase Hjc family.</text>
</comment>
<proteinExistence type="inferred from homology"/>
<feature type="binding site" evidence="11">
    <location>
        <position position="34"/>
    </location>
    <ligand>
        <name>Mg(2+)</name>
        <dbReference type="ChEBI" id="CHEBI:18420"/>
    </ligand>
</feature>
<evidence type="ECO:0000256" key="10">
    <source>
        <dbReference type="ARBA" id="ARBA00029354"/>
    </source>
</evidence>
<evidence type="ECO:0000256" key="9">
    <source>
        <dbReference type="ARBA" id="ARBA00023204"/>
    </source>
</evidence>
<name>A0A0X1KKU2_9EURY</name>
<evidence type="ECO:0000256" key="11">
    <source>
        <dbReference type="HAMAP-Rule" id="MF_01490"/>
    </source>
</evidence>
<dbReference type="RefSeq" id="WP_062372056.1">
    <property type="nucleotide sequence ID" value="NZ_CP007140.1"/>
</dbReference>
<dbReference type="EC" id="3.1.21.10" evidence="11"/>
<keyword evidence="1 11" id="KW-0540">Nuclease</keyword>
<evidence type="ECO:0000313" key="12">
    <source>
        <dbReference type="EMBL" id="AJC71901.1"/>
    </source>
</evidence>
<keyword evidence="2 11" id="KW-0479">Metal-binding</keyword>
<dbReference type="GO" id="GO:0006281">
    <property type="term" value="P:DNA repair"/>
    <property type="evidence" value="ECO:0007669"/>
    <property type="project" value="UniProtKB-UniRule"/>
</dbReference>
<feature type="active site" evidence="11">
    <location>
        <position position="30"/>
    </location>
</feature>
<feature type="binding site" evidence="11">
    <location>
        <position position="10"/>
    </location>
    <ligand>
        <name>Mg(2+)</name>
        <dbReference type="ChEBI" id="CHEBI:18420"/>
    </ligand>
</feature>
<gene>
    <name evidence="11" type="primary">hjc</name>
    <name evidence="12" type="ORF">X802_06825</name>
</gene>
<keyword evidence="8 11" id="KW-0233">DNA recombination</keyword>